<protein>
    <submittedName>
        <fullName evidence="1">Uncharacterized protein</fullName>
    </submittedName>
</protein>
<organism evidence="1 2">
    <name type="scientific">Pseudogemmobacter lacusdianii</name>
    <dbReference type="NCBI Taxonomy" id="3069608"/>
    <lineage>
        <taxon>Bacteria</taxon>
        <taxon>Pseudomonadati</taxon>
        <taxon>Pseudomonadota</taxon>
        <taxon>Alphaproteobacteria</taxon>
        <taxon>Rhodobacterales</taxon>
        <taxon>Paracoccaceae</taxon>
        <taxon>Pseudogemmobacter</taxon>
    </lineage>
</organism>
<gene>
    <name evidence="1" type="ORF">Q9295_09750</name>
</gene>
<accession>A0ABU0VY67</accession>
<proteinExistence type="predicted"/>
<comment type="caution">
    <text evidence="1">The sequence shown here is derived from an EMBL/GenBank/DDBJ whole genome shotgun (WGS) entry which is preliminary data.</text>
</comment>
<evidence type="ECO:0000313" key="1">
    <source>
        <dbReference type="EMBL" id="MDQ2066659.1"/>
    </source>
</evidence>
<dbReference type="Proteomes" id="UP001239680">
    <property type="component" value="Unassembled WGS sequence"/>
</dbReference>
<evidence type="ECO:0000313" key="2">
    <source>
        <dbReference type="Proteomes" id="UP001239680"/>
    </source>
</evidence>
<reference evidence="1 2" key="1">
    <citation type="submission" date="2023-08" db="EMBL/GenBank/DDBJ databases">
        <title>Characterization of two Paracoccaceae strains isolated from Phycosphere and proposal of Xinfangfangia lacusdiani sp. nov.</title>
        <authorList>
            <person name="Deng Y."/>
            <person name="Zhang Y.Q."/>
        </authorList>
    </citation>
    <scope>NUCLEOTIDE SEQUENCE [LARGE SCALE GENOMIC DNA]</scope>
    <source>
        <strain evidence="1 2">CPCC 101601</strain>
    </source>
</reference>
<dbReference type="EMBL" id="JAVDBT010000008">
    <property type="protein sequence ID" value="MDQ2066659.1"/>
    <property type="molecule type" value="Genomic_DNA"/>
</dbReference>
<keyword evidence="2" id="KW-1185">Reference proteome</keyword>
<sequence>MALKPGDTNVFGMQITALNGRMVDLECPTCRSRGAVAADEFQSTRCGSSACAASQGRTE</sequence>
<name>A0ABU0VY67_9RHOB</name>
<dbReference type="RefSeq" id="WP_306680366.1">
    <property type="nucleotide sequence ID" value="NZ_JAVDBT010000008.1"/>
</dbReference>